<name>A0ABV0BPZ8_9SPHI</name>
<keyword evidence="5" id="KW-0998">Cell outer membrane</keyword>
<dbReference type="EMBL" id="JBDJNQ010000001">
    <property type="protein sequence ID" value="MEN5376243.1"/>
    <property type="molecule type" value="Genomic_DNA"/>
</dbReference>
<dbReference type="Proteomes" id="UP001409291">
    <property type="component" value="Unassembled WGS sequence"/>
</dbReference>
<comment type="similarity">
    <text evidence="2">Belongs to the SusD family.</text>
</comment>
<evidence type="ECO:0000256" key="5">
    <source>
        <dbReference type="ARBA" id="ARBA00023237"/>
    </source>
</evidence>
<evidence type="ECO:0000313" key="8">
    <source>
        <dbReference type="EMBL" id="MEN5376243.1"/>
    </source>
</evidence>
<evidence type="ECO:0000259" key="6">
    <source>
        <dbReference type="Pfam" id="PF07980"/>
    </source>
</evidence>
<comment type="caution">
    <text evidence="8">The sequence shown here is derived from an EMBL/GenBank/DDBJ whole genome shotgun (WGS) entry which is preliminary data.</text>
</comment>
<evidence type="ECO:0000313" key="9">
    <source>
        <dbReference type="Proteomes" id="UP001409291"/>
    </source>
</evidence>
<keyword evidence="3" id="KW-0732">Signal</keyword>
<feature type="domain" description="RagB/SusD" evidence="6">
    <location>
        <begin position="246"/>
        <end position="560"/>
    </location>
</feature>
<protein>
    <submittedName>
        <fullName evidence="8">RagB/SusD family nutrient uptake outer membrane protein</fullName>
    </submittedName>
</protein>
<keyword evidence="4" id="KW-0472">Membrane</keyword>
<dbReference type="CDD" id="cd08977">
    <property type="entry name" value="SusD"/>
    <property type="match status" value="1"/>
</dbReference>
<evidence type="ECO:0000256" key="1">
    <source>
        <dbReference type="ARBA" id="ARBA00004442"/>
    </source>
</evidence>
<gene>
    <name evidence="8" type="ORF">ABE541_03120</name>
</gene>
<dbReference type="Pfam" id="PF14322">
    <property type="entry name" value="SusD-like_3"/>
    <property type="match status" value="1"/>
</dbReference>
<dbReference type="Pfam" id="PF07980">
    <property type="entry name" value="SusD_RagB"/>
    <property type="match status" value="1"/>
</dbReference>
<evidence type="ECO:0000256" key="3">
    <source>
        <dbReference type="ARBA" id="ARBA00022729"/>
    </source>
</evidence>
<proteinExistence type="inferred from homology"/>
<dbReference type="SUPFAM" id="SSF48452">
    <property type="entry name" value="TPR-like"/>
    <property type="match status" value="1"/>
</dbReference>
<sequence length="569" mass="64545">MMAIFSSCSKVLNDVDDLSRYPTEGTFEDPLTATAYLNNLYARSLSGWPVNNGTYSDESKGIIGDGAITTDNGTMKYWPYAAVRSINIFLKEMSKSTIPAAQKDPMIGQAKFLRAFLYFKMVYYHGGVPIIEIPQELTDDLKVKRNSTAECFNFIIKDLDEAAKVLPAKYTDNDRGRIDQAIVKSFKGRVLLYKASPQFNPTNPYGNAYWQDAYTVNRDAKDFLDLNGYGLLEDFKKLFETKGHKENVFSVIYVNPAKTNGRGEDGIRPLSESKNATGNDEPIWAMAEAFPMKDGKKPGDPSSAYSYNLQNYWKNRDPRFDATMVWNGELYELSGIKGRRQYTMAGIAKSMDAFGFVIQGENFSRTGFYTRKGIMEELPSAQVTLNDVDWPEIRYAEVLFNYAEAANEIGKPAEALAVLKAIRHRAGIEPGIDGMYGLKVGMSREEIRTALLDEKYVEFMFEGKRFWDLRRHRLLHKLDGMHKYGLMATAVNGRTVEEITADDILKANRFELLPEHFTYKVVELITNGPKAMVMPESYYFFPIQLSNINQNPNLEQNKNWGGNFDPTLH</sequence>
<dbReference type="Gene3D" id="1.25.40.390">
    <property type="match status" value="1"/>
</dbReference>
<dbReference type="RefSeq" id="WP_346580558.1">
    <property type="nucleotide sequence ID" value="NZ_JBDJNQ010000001.1"/>
</dbReference>
<dbReference type="InterPro" id="IPR011990">
    <property type="entry name" value="TPR-like_helical_dom_sf"/>
</dbReference>
<dbReference type="InterPro" id="IPR012944">
    <property type="entry name" value="SusD_RagB_dom"/>
</dbReference>
<comment type="subcellular location">
    <subcellularLocation>
        <location evidence="1">Cell outer membrane</location>
    </subcellularLocation>
</comment>
<organism evidence="8 9">
    <name type="scientific">Sphingobacterium kitahiroshimense</name>
    <dbReference type="NCBI Taxonomy" id="470446"/>
    <lineage>
        <taxon>Bacteria</taxon>
        <taxon>Pseudomonadati</taxon>
        <taxon>Bacteroidota</taxon>
        <taxon>Sphingobacteriia</taxon>
        <taxon>Sphingobacteriales</taxon>
        <taxon>Sphingobacteriaceae</taxon>
        <taxon>Sphingobacterium</taxon>
    </lineage>
</organism>
<feature type="domain" description="SusD-like N-terminal" evidence="7">
    <location>
        <begin position="72"/>
        <end position="175"/>
    </location>
</feature>
<dbReference type="InterPro" id="IPR033985">
    <property type="entry name" value="SusD-like_N"/>
</dbReference>
<evidence type="ECO:0000256" key="4">
    <source>
        <dbReference type="ARBA" id="ARBA00023136"/>
    </source>
</evidence>
<evidence type="ECO:0000256" key="2">
    <source>
        <dbReference type="ARBA" id="ARBA00006275"/>
    </source>
</evidence>
<evidence type="ECO:0000259" key="7">
    <source>
        <dbReference type="Pfam" id="PF14322"/>
    </source>
</evidence>
<reference evidence="8 9" key="1">
    <citation type="submission" date="2024-04" db="EMBL/GenBank/DDBJ databases">
        <title>WGS of bacteria from Torrens River.</title>
        <authorList>
            <person name="Wyrsch E.R."/>
            <person name="Drigo B."/>
        </authorList>
    </citation>
    <scope>NUCLEOTIDE SEQUENCE [LARGE SCALE GENOMIC DNA]</scope>
    <source>
        <strain evidence="8 9">TWI391</strain>
    </source>
</reference>
<keyword evidence="9" id="KW-1185">Reference proteome</keyword>
<accession>A0ABV0BPZ8</accession>